<evidence type="ECO:0000313" key="2">
    <source>
        <dbReference type="EMBL" id="MDK4881812.1"/>
    </source>
</evidence>
<accession>A0A429LQ78</accession>
<organism evidence="2">
    <name type="scientific">Acinetobacter baumannii</name>
    <dbReference type="NCBI Taxonomy" id="470"/>
    <lineage>
        <taxon>Bacteria</taxon>
        <taxon>Pseudomonadati</taxon>
        <taxon>Pseudomonadota</taxon>
        <taxon>Gammaproteobacteria</taxon>
        <taxon>Moraxellales</taxon>
        <taxon>Moraxellaceae</taxon>
        <taxon>Acinetobacter</taxon>
        <taxon>Acinetobacter calcoaceticus/baumannii complex</taxon>
    </lineage>
</organism>
<dbReference type="SUPFAM" id="SSF46955">
    <property type="entry name" value="Putative DNA-binding domain"/>
    <property type="match status" value="1"/>
</dbReference>
<comment type="caution">
    <text evidence="2">The sequence shown here is derived from an EMBL/GenBank/DDBJ whole genome shotgun (WGS) entry which is preliminary data.</text>
</comment>
<dbReference type="Pfam" id="PF12728">
    <property type="entry name" value="HTH_17"/>
    <property type="match status" value="1"/>
</dbReference>
<dbReference type="AlphaFoldDB" id="A0A429LQ78"/>
<protein>
    <submittedName>
        <fullName evidence="2">Helix-turn-helix domain-containing protein</fullName>
    </submittedName>
</protein>
<dbReference type="InterPro" id="IPR041657">
    <property type="entry name" value="HTH_17"/>
</dbReference>
<dbReference type="RefSeq" id="WP_000174350.1">
    <property type="nucleotide sequence ID" value="NZ_CP042558.1"/>
</dbReference>
<reference evidence="3" key="3">
    <citation type="submission" date="2024-01" db="EMBL/GenBank/DDBJ databases">
        <authorList>
            <person name="Macesic N."/>
        </authorList>
    </citation>
    <scope>NUCLEOTIDE SEQUENCE</scope>
    <source>
        <strain evidence="3">CPO519</strain>
    </source>
</reference>
<evidence type="ECO:0000313" key="4">
    <source>
        <dbReference type="Proteomes" id="UP001174156"/>
    </source>
</evidence>
<gene>
    <name evidence="3" type="ORF">P9867_021110</name>
    <name evidence="2" type="ORF">P9867_08875</name>
</gene>
<feature type="domain" description="Helix-turn-helix" evidence="1">
    <location>
        <begin position="26"/>
        <end position="73"/>
    </location>
</feature>
<dbReference type="EMBL" id="JARTMM020000003">
    <property type="protein sequence ID" value="MEC5498850.1"/>
    <property type="molecule type" value="Genomic_DNA"/>
</dbReference>
<reference evidence="3 4" key="1">
    <citation type="journal article" date="2023" name="Nat. Commun.">
        <title>Genomic dissection of endemic carbapenem resistance reveals metallo-beta-lactamase dissemination through clonal, plasmid and integron transfer.</title>
        <authorList>
            <person name="Macesic N."/>
            <person name="Hawkey J."/>
            <person name="Vezina B."/>
            <person name="Wisniewski J.A."/>
            <person name="Cottingham H."/>
            <person name="Blakeway L.V."/>
            <person name="Harshegyi T."/>
            <person name="Pragastis K."/>
            <person name="Badoordeen G.Z."/>
            <person name="Dennison A."/>
            <person name="Spelman D.W."/>
            <person name="Jenney A.W.J."/>
            <person name="Peleg A.Y."/>
        </authorList>
    </citation>
    <scope>NUCLEOTIDE SEQUENCE [LARGE SCALE GENOMIC DNA]</scope>
    <source>
        <strain evidence="3 4">CPO519</strain>
    </source>
</reference>
<sequence>MTLNQQGHKKMSFKHKHRPITDDRLVLTTKETARLLGYAEQTLRKWALYENGPINPIRYGRTLRWSKAEVYKFARVKED</sequence>
<dbReference type="Proteomes" id="UP001174156">
    <property type="component" value="Unassembled WGS sequence"/>
</dbReference>
<reference evidence="2" key="2">
    <citation type="submission" date="2023-01" db="EMBL/GenBank/DDBJ databases">
        <title>Genomic dissection of endemic carbapenem resistance: metallo-beta-lactamase gene dissemination through clonal, plasmid and integron transfer pathways.</title>
        <authorList>
            <person name="Macesic N."/>
        </authorList>
    </citation>
    <scope>NUCLEOTIDE SEQUENCE</scope>
    <source>
        <strain evidence="2">CPO519</strain>
    </source>
</reference>
<name>A0A429LQ78_ACIBA</name>
<proteinExistence type="predicted"/>
<dbReference type="EMBL" id="JARTMM010000027">
    <property type="protein sequence ID" value="MDK4881812.1"/>
    <property type="molecule type" value="Genomic_DNA"/>
</dbReference>
<evidence type="ECO:0000259" key="1">
    <source>
        <dbReference type="Pfam" id="PF12728"/>
    </source>
</evidence>
<dbReference type="InterPro" id="IPR009061">
    <property type="entry name" value="DNA-bd_dom_put_sf"/>
</dbReference>
<evidence type="ECO:0000313" key="3">
    <source>
        <dbReference type="EMBL" id="MEC5498850.1"/>
    </source>
</evidence>